<feature type="region of interest" description="Disordered" evidence="1">
    <location>
        <begin position="437"/>
        <end position="459"/>
    </location>
</feature>
<feature type="compositionally biased region" description="Low complexity" evidence="1">
    <location>
        <begin position="356"/>
        <end position="366"/>
    </location>
</feature>
<proteinExistence type="predicted"/>
<feature type="transmembrane region" description="Helical" evidence="2">
    <location>
        <begin position="131"/>
        <end position="153"/>
    </location>
</feature>
<evidence type="ECO:0000256" key="1">
    <source>
        <dbReference type="SAM" id="MobiDB-lite"/>
    </source>
</evidence>
<feature type="compositionally biased region" description="Polar residues" evidence="1">
    <location>
        <begin position="681"/>
        <end position="690"/>
    </location>
</feature>
<feature type="region of interest" description="Disordered" evidence="1">
    <location>
        <begin position="473"/>
        <end position="504"/>
    </location>
</feature>
<reference evidence="3 4" key="1">
    <citation type="submission" date="2013-07" db="EMBL/GenBank/DDBJ databases">
        <title>The Genome Sequence of Cryptococcus heveanensis BCC8398.</title>
        <authorList>
            <consortium name="The Broad Institute Genome Sequencing Platform"/>
            <person name="Cuomo C."/>
            <person name="Litvintseva A."/>
            <person name="Chen Y."/>
            <person name="Heitman J."/>
            <person name="Sun S."/>
            <person name="Springer D."/>
            <person name="Dromer F."/>
            <person name="Young S.K."/>
            <person name="Zeng Q."/>
            <person name="Gargeya S."/>
            <person name="Fitzgerald M."/>
            <person name="Abouelleil A."/>
            <person name="Alvarado L."/>
            <person name="Berlin A.M."/>
            <person name="Chapman S.B."/>
            <person name="Dewar J."/>
            <person name="Goldberg J."/>
            <person name="Griggs A."/>
            <person name="Gujja S."/>
            <person name="Hansen M."/>
            <person name="Howarth C."/>
            <person name="Imamovic A."/>
            <person name="Larimer J."/>
            <person name="McCowan C."/>
            <person name="Murphy C."/>
            <person name="Pearson M."/>
            <person name="Priest M."/>
            <person name="Roberts A."/>
            <person name="Saif S."/>
            <person name="Shea T."/>
            <person name="Sykes S."/>
            <person name="Wortman J."/>
            <person name="Nusbaum C."/>
            <person name="Birren B."/>
        </authorList>
    </citation>
    <scope>NUCLEOTIDE SEQUENCE [LARGE SCALE GENOMIC DNA]</scope>
    <source>
        <strain evidence="3 4">BCC8398</strain>
    </source>
</reference>
<organism evidence="3 4">
    <name type="scientific">Kwoniella heveanensis BCC8398</name>
    <dbReference type="NCBI Taxonomy" id="1296120"/>
    <lineage>
        <taxon>Eukaryota</taxon>
        <taxon>Fungi</taxon>
        <taxon>Dikarya</taxon>
        <taxon>Basidiomycota</taxon>
        <taxon>Agaricomycotina</taxon>
        <taxon>Tremellomycetes</taxon>
        <taxon>Tremellales</taxon>
        <taxon>Cryptococcaceae</taxon>
        <taxon>Kwoniella</taxon>
    </lineage>
</organism>
<feature type="transmembrane region" description="Helical" evidence="2">
    <location>
        <begin position="84"/>
        <end position="110"/>
    </location>
</feature>
<feature type="compositionally biased region" description="Low complexity" evidence="1">
    <location>
        <begin position="623"/>
        <end position="639"/>
    </location>
</feature>
<gene>
    <name evidence="3" type="ORF">I316_02665</name>
</gene>
<dbReference type="OrthoDB" id="2564670at2759"/>
<feature type="transmembrane region" description="Helical" evidence="2">
    <location>
        <begin position="223"/>
        <end position="242"/>
    </location>
</feature>
<feature type="region of interest" description="Disordered" evidence="1">
    <location>
        <begin position="339"/>
        <end position="383"/>
    </location>
</feature>
<dbReference type="Proteomes" id="UP000092666">
    <property type="component" value="Unassembled WGS sequence"/>
</dbReference>
<keyword evidence="4" id="KW-1185">Reference proteome</keyword>
<feature type="compositionally biased region" description="Low complexity" evidence="1">
    <location>
        <begin position="704"/>
        <end position="719"/>
    </location>
</feature>
<feature type="compositionally biased region" description="Low complexity" evidence="1">
    <location>
        <begin position="737"/>
        <end position="766"/>
    </location>
</feature>
<feature type="region of interest" description="Disordered" evidence="1">
    <location>
        <begin position="592"/>
        <end position="788"/>
    </location>
</feature>
<feature type="transmembrane region" description="Helical" evidence="2">
    <location>
        <begin position="263"/>
        <end position="284"/>
    </location>
</feature>
<protein>
    <submittedName>
        <fullName evidence="3">Uncharacterized protein</fullName>
    </submittedName>
</protein>
<name>A0A1B9GX66_9TREE</name>
<feature type="transmembrane region" description="Helical" evidence="2">
    <location>
        <begin position="14"/>
        <end position="32"/>
    </location>
</feature>
<dbReference type="AlphaFoldDB" id="A0A1B9GX66"/>
<feature type="compositionally biased region" description="Low complexity" evidence="1">
    <location>
        <begin position="478"/>
        <end position="489"/>
    </location>
</feature>
<dbReference type="EMBL" id="KI669498">
    <property type="protein sequence ID" value="OCF35610.1"/>
    <property type="molecule type" value="Genomic_DNA"/>
</dbReference>
<keyword evidence="2" id="KW-0472">Membrane</keyword>
<sequence length="859" mass="93804">MGLLEILQTVYPKIFIVSVPILLTALLPHLLPTTASGITPHLKLSAATISLTFWTIARAGTAILDQSLIRKGIAVQAPDYRDGLALPCGIDAIVVAALITGMAAHLPVVALHRYQTLPSPKRPIPSSLNTLRTTITLILVYTYALLPCIPTLAGAVASDAFNGSSIAGNELTADRGVGFAKWWGFYCVERGDWFRIGKNLYYPAPLGITALSQKPKAFCTPNILLPVVVTLPLTILIFSALYSTSGHPSSHIHPTRRNWAQAAFLLVLALAVIGYVVLEQVIGWSADWWPRSLEALAAPLLLICLVSDSRIWIAYIYWMRLKRPPAPLLPPSSPIPSPLLSSPKSPYRSEPDFDPETSPTPSRTSSFLIPPPTALKRGVHFPPTPQRNTIIPYSYHPSMLSNLSNTTSAMTDRMEELLPPLRRSEEHRAQDTLDLERGLHPHPHSIDGDHSLPTDLCTQVDPHSSMLYAQADRHNDLPRPSSSTSTPTSQRGSDNERRYTSSTSSSPFAYEAFATMYSSNGPLSSSSNSMISAPFPYATSTVYTDRTPLPTSLPVADPNGSRDTYDSMRSTGIGPMRADRRSVVPTVRVIDEPLAKDANPDQPQRLRSRARLPVRSSTMNPLNMSMNSGSGHSSNQGRNNADEFPRPKVRSSTVDGLLSQLPDHGTLRGHSVRGRERPLTEVSSVYSQPSLLEAYGDRNPDIASSRSSSRQSLPRGPSSTFSISNYSYPHPSKHLVRSNTIRSSISSSSDRSHQQPQLQPQRPSLLGHTRTDSTLSGPSLYDDSNHPLESLAEHDGEAEEEAGRIVFESNETADGGYHYDYMEEIEGDYSQSTAPSNAIQATKGRTWMIPGQAVLSTGQ</sequence>
<feature type="compositionally biased region" description="Basic and acidic residues" evidence="1">
    <location>
        <begin position="437"/>
        <end position="452"/>
    </location>
</feature>
<evidence type="ECO:0000313" key="3">
    <source>
        <dbReference type="EMBL" id="OCF35610.1"/>
    </source>
</evidence>
<reference evidence="4" key="2">
    <citation type="submission" date="2013-12" db="EMBL/GenBank/DDBJ databases">
        <title>Evolution of pathogenesis and genome organization in the Tremellales.</title>
        <authorList>
            <person name="Cuomo C."/>
            <person name="Litvintseva A."/>
            <person name="Heitman J."/>
            <person name="Chen Y."/>
            <person name="Sun S."/>
            <person name="Springer D."/>
            <person name="Dromer F."/>
            <person name="Young S."/>
            <person name="Zeng Q."/>
            <person name="Chapman S."/>
            <person name="Gujja S."/>
            <person name="Saif S."/>
            <person name="Birren B."/>
        </authorList>
    </citation>
    <scope>NUCLEOTIDE SEQUENCE [LARGE SCALE GENOMIC DNA]</scope>
    <source>
        <strain evidence="4">BCC8398</strain>
    </source>
</reference>
<evidence type="ECO:0000256" key="2">
    <source>
        <dbReference type="SAM" id="Phobius"/>
    </source>
</evidence>
<keyword evidence="2" id="KW-1133">Transmembrane helix</keyword>
<accession>A0A1B9GX66</accession>
<evidence type="ECO:0000313" key="4">
    <source>
        <dbReference type="Proteomes" id="UP000092666"/>
    </source>
</evidence>
<keyword evidence="2" id="KW-0812">Transmembrane</keyword>
<feature type="region of interest" description="Disordered" evidence="1">
    <location>
        <begin position="548"/>
        <end position="576"/>
    </location>
</feature>